<reference evidence="3 4" key="1">
    <citation type="submission" date="2019-09" db="EMBL/GenBank/DDBJ databases">
        <title>Genome sequence of Adhaeribacter sp. M2.</title>
        <authorList>
            <person name="Srinivasan S."/>
        </authorList>
    </citation>
    <scope>NUCLEOTIDE SEQUENCE [LARGE SCALE GENOMIC DNA]</scope>
    <source>
        <strain evidence="3 4">M2</strain>
    </source>
</reference>
<dbReference type="RefSeq" id="WP_150904508.1">
    <property type="nucleotide sequence ID" value="NZ_VTWT01000007.1"/>
</dbReference>
<dbReference type="PANTHER" id="PTHR34477:SF5">
    <property type="entry name" value="BSL5627 PROTEIN"/>
    <property type="match status" value="1"/>
</dbReference>
<dbReference type="InterPro" id="IPR035901">
    <property type="entry name" value="GIY-YIG_endonuc_sf"/>
</dbReference>
<comment type="similarity">
    <text evidence="1">Belongs to the UPF0213 family.</text>
</comment>
<feature type="domain" description="GIY-YIG" evidence="2">
    <location>
        <begin position="4"/>
        <end position="82"/>
    </location>
</feature>
<dbReference type="PROSITE" id="PS50164">
    <property type="entry name" value="GIY_YIG"/>
    <property type="match status" value="1"/>
</dbReference>
<protein>
    <submittedName>
        <fullName evidence="3">GIY-YIG nuclease family protein</fullName>
    </submittedName>
</protein>
<dbReference type="Pfam" id="PF01541">
    <property type="entry name" value="GIY-YIG"/>
    <property type="match status" value="1"/>
</dbReference>
<dbReference type="Gene3D" id="3.40.1440.10">
    <property type="entry name" value="GIY-YIG endonuclease"/>
    <property type="match status" value="1"/>
</dbReference>
<dbReference type="EMBL" id="VTWT01000007">
    <property type="protein sequence ID" value="KAA9331899.1"/>
    <property type="molecule type" value="Genomic_DNA"/>
</dbReference>
<name>A0A5N1IVD9_9BACT</name>
<dbReference type="PANTHER" id="PTHR34477">
    <property type="entry name" value="UPF0213 PROTEIN YHBQ"/>
    <property type="match status" value="1"/>
</dbReference>
<evidence type="ECO:0000259" key="2">
    <source>
        <dbReference type="PROSITE" id="PS50164"/>
    </source>
</evidence>
<dbReference type="Proteomes" id="UP000326570">
    <property type="component" value="Unassembled WGS sequence"/>
</dbReference>
<dbReference type="InterPro" id="IPR050190">
    <property type="entry name" value="UPF0213_domain"/>
</dbReference>
<sequence>MKEHQYFIYITCNPGRTVLYVGVTNNLEVRLEEHRRNKGKPETFAGRYYCYKLLYYERFKYINYTISREKVLKLMSRQDKEALIRTETIQRWNFSISMVSLNSGCGEQVVNK</sequence>
<comment type="caution">
    <text evidence="3">The sequence shown here is derived from an EMBL/GenBank/DDBJ whole genome shotgun (WGS) entry which is preliminary data.</text>
</comment>
<gene>
    <name evidence="3" type="ORF">F0P94_13960</name>
</gene>
<evidence type="ECO:0000256" key="1">
    <source>
        <dbReference type="ARBA" id="ARBA00007435"/>
    </source>
</evidence>
<keyword evidence="4" id="KW-1185">Reference proteome</keyword>
<dbReference type="SUPFAM" id="SSF82771">
    <property type="entry name" value="GIY-YIG endonuclease"/>
    <property type="match status" value="1"/>
</dbReference>
<dbReference type="InterPro" id="IPR000305">
    <property type="entry name" value="GIY-YIG_endonuc"/>
</dbReference>
<proteinExistence type="inferred from homology"/>
<dbReference type="AlphaFoldDB" id="A0A5N1IVD9"/>
<accession>A0A5N1IVD9</accession>
<evidence type="ECO:0000313" key="4">
    <source>
        <dbReference type="Proteomes" id="UP000326570"/>
    </source>
</evidence>
<evidence type="ECO:0000313" key="3">
    <source>
        <dbReference type="EMBL" id="KAA9331899.1"/>
    </source>
</evidence>
<organism evidence="3 4">
    <name type="scientific">Adhaeribacter soli</name>
    <dbReference type="NCBI Taxonomy" id="2607655"/>
    <lineage>
        <taxon>Bacteria</taxon>
        <taxon>Pseudomonadati</taxon>
        <taxon>Bacteroidota</taxon>
        <taxon>Cytophagia</taxon>
        <taxon>Cytophagales</taxon>
        <taxon>Hymenobacteraceae</taxon>
        <taxon>Adhaeribacter</taxon>
    </lineage>
</organism>